<feature type="transmembrane region" description="Helical" evidence="1">
    <location>
        <begin position="75"/>
        <end position="100"/>
    </location>
</feature>
<dbReference type="Pfam" id="PF14325">
    <property type="entry name" value="DUF4383"/>
    <property type="match status" value="1"/>
</dbReference>
<evidence type="ECO:0000313" key="3">
    <source>
        <dbReference type="Proteomes" id="UP001205337"/>
    </source>
</evidence>
<proteinExistence type="predicted"/>
<dbReference type="RefSeq" id="WP_258799120.1">
    <property type="nucleotide sequence ID" value="NZ_JANTHX010000007.1"/>
</dbReference>
<evidence type="ECO:0000256" key="1">
    <source>
        <dbReference type="SAM" id="Phobius"/>
    </source>
</evidence>
<organism evidence="2 3">
    <name type="scientific">Protaetiibacter mangrovi</name>
    <dbReference type="NCBI Taxonomy" id="2970926"/>
    <lineage>
        <taxon>Bacteria</taxon>
        <taxon>Bacillati</taxon>
        <taxon>Actinomycetota</taxon>
        <taxon>Actinomycetes</taxon>
        <taxon>Micrococcales</taxon>
        <taxon>Microbacteriaceae</taxon>
        <taxon>Protaetiibacter</taxon>
    </lineage>
</organism>
<protein>
    <submittedName>
        <fullName evidence="2">DUF4383 domain-containing protein</fullName>
    </submittedName>
</protein>
<name>A0ABT1ZH41_9MICO</name>
<keyword evidence="1" id="KW-0812">Transmembrane</keyword>
<accession>A0ABT1ZH41</accession>
<sequence length="128" mass="12143">MTPNRIAGAAGALVFGVLGIWGAIAAAGADQGAGVLLAGLLGTDLALAGVHLVIAGCLAAGALRGDRLARPMNVGVGLLLLVLGFVGLFVVGTPLNVLALSGVGNVLHFAAASALLATGIGAARTAAG</sequence>
<comment type="caution">
    <text evidence="2">The sequence shown here is derived from an EMBL/GenBank/DDBJ whole genome shotgun (WGS) entry which is preliminary data.</text>
</comment>
<evidence type="ECO:0000313" key="2">
    <source>
        <dbReference type="EMBL" id="MCS0500029.1"/>
    </source>
</evidence>
<gene>
    <name evidence="2" type="ORF">NUH29_10770</name>
</gene>
<dbReference type="EMBL" id="JANTHX010000007">
    <property type="protein sequence ID" value="MCS0500029.1"/>
    <property type="molecule type" value="Genomic_DNA"/>
</dbReference>
<reference evidence="2 3" key="1">
    <citation type="submission" date="2022-08" db="EMBL/GenBank/DDBJ databases">
        <authorList>
            <person name="Li F."/>
        </authorList>
    </citation>
    <scope>NUCLEOTIDE SEQUENCE [LARGE SCALE GENOMIC DNA]</scope>
    <source>
        <strain evidence="2 3">10F1B-8-1</strain>
    </source>
</reference>
<keyword evidence="1" id="KW-1133">Transmembrane helix</keyword>
<keyword evidence="1" id="KW-0472">Membrane</keyword>
<dbReference type="Proteomes" id="UP001205337">
    <property type="component" value="Unassembled WGS sequence"/>
</dbReference>
<feature type="transmembrane region" description="Helical" evidence="1">
    <location>
        <begin position="35"/>
        <end position="63"/>
    </location>
</feature>
<keyword evidence="3" id="KW-1185">Reference proteome</keyword>
<feature type="transmembrane region" description="Helical" evidence="1">
    <location>
        <begin position="106"/>
        <end position="127"/>
    </location>
</feature>